<evidence type="ECO:0000259" key="1">
    <source>
        <dbReference type="PROSITE" id="PS51186"/>
    </source>
</evidence>
<dbReference type="PROSITE" id="PS51186">
    <property type="entry name" value="GNAT"/>
    <property type="match status" value="1"/>
</dbReference>
<dbReference type="InterPro" id="IPR000182">
    <property type="entry name" value="GNAT_dom"/>
</dbReference>
<reference evidence="2 3" key="1">
    <citation type="submission" date="2015-11" db="EMBL/GenBank/DDBJ databases">
        <authorList>
            <person name="Zhang Y."/>
            <person name="Guo Z."/>
        </authorList>
    </citation>
    <scope>NUCLEOTIDE SEQUENCE [LARGE SCALE GENOMIC DNA]</scope>
    <source>
        <strain evidence="3">gdw1</strain>
    </source>
</reference>
<protein>
    <recommendedName>
        <fullName evidence="1">N-acetyltransferase domain-containing protein</fullName>
    </recommendedName>
</protein>
<dbReference type="Pfam" id="PF13508">
    <property type="entry name" value="Acetyltransf_7"/>
    <property type="match status" value="1"/>
</dbReference>
<dbReference type="Gene3D" id="3.40.630.30">
    <property type="match status" value="1"/>
</dbReference>
<dbReference type="PANTHER" id="PTHR13170">
    <property type="entry name" value="O-GLCNACASE"/>
    <property type="match status" value="1"/>
</dbReference>
<proteinExistence type="predicted"/>
<comment type="caution">
    <text evidence="2">The sequence shown here is derived from an EMBL/GenBank/DDBJ whole genome shotgun (WGS) entry which is preliminary data.</text>
</comment>
<dbReference type="InterPro" id="IPR051822">
    <property type="entry name" value="Glycosyl_Hydrolase_84"/>
</dbReference>
<dbReference type="AlphaFoldDB" id="A0A1E2SNJ0"/>
<dbReference type="EMBL" id="LNZG01000001">
    <property type="protein sequence ID" value="ODA91392.1"/>
    <property type="molecule type" value="Genomic_DNA"/>
</dbReference>
<feature type="domain" description="N-acetyltransferase" evidence="1">
    <location>
        <begin position="76"/>
        <end position="213"/>
    </location>
</feature>
<dbReference type="OrthoDB" id="8593648at2"/>
<sequence length="213" mass="23527">MTVVNGLRVAPYQPEEAAEAAAIAEICIRTALAGESVSGLYLEPALVPEVFAMPYLVHDPALAFVLRDEETEGERIVGYVLATADSRVYADWFRDEWWPLRRRRYFPSAREHPDETRIREAAQHPHAALPPVDERRRFPAHLHIDLLPLARGRGAGRQLMAALFGALGDRGVPGVHLNYGAGNRNAAAFYARLGFTSLPSGTPEAPRLARAVR</sequence>
<dbReference type="GO" id="GO:0016747">
    <property type="term" value="F:acyltransferase activity, transferring groups other than amino-acyl groups"/>
    <property type="evidence" value="ECO:0007669"/>
    <property type="project" value="InterPro"/>
</dbReference>
<dbReference type="InterPro" id="IPR016181">
    <property type="entry name" value="Acyl_CoA_acyltransferase"/>
</dbReference>
<dbReference type="PANTHER" id="PTHR13170:SF16">
    <property type="entry name" value="PROTEIN O-GLCNACASE"/>
    <property type="match status" value="1"/>
</dbReference>
<gene>
    <name evidence="2" type="ORF">ATY41_01560</name>
</gene>
<dbReference type="RefSeq" id="WP_041767646.1">
    <property type="nucleotide sequence ID" value="NZ_LNZG01000001.1"/>
</dbReference>
<organism evidence="2 3">
    <name type="scientific">Leifsonia xyli subsp. xyli</name>
    <dbReference type="NCBI Taxonomy" id="59736"/>
    <lineage>
        <taxon>Bacteria</taxon>
        <taxon>Bacillati</taxon>
        <taxon>Actinomycetota</taxon>
        <taxon>Actinomycetes</taxon>
        <taxon>Micrococcales</taxon>
        <taxon>Microbacteriaceae</taxon>
        <taxon>Leifsonia</taxon>
    </lineage>
</organism>
<dbReference type="SUPFAM" id="SSF55729">
    <property type="entry name" value="Acyl-CoA N-acyltransferases (Nat)"/>
    <property type="match status" value="1"/>
</dbReference>
<dbReference type="Proteomes" id="UP000094426">
    <property type="component" value="Unassembled WGS sequence"/>
</dbReference>
<evidence type="ECO:0000313" key="2">
    <source>
        <dbReference type="EMBL" id="ODA91392.1"/>
    </source>
</evidence>
<evidence type="ECO:0000313" key="3">
    <source>
        <dbReference type="Proteomes" id="UP000094426"/>
    </source>
</evidence>
<accession>A0A1E2SNJ0</accession>
<name>A0A1E2SNJ0_LEIXY</name>